<feature type="transmembrane region" description="Helical" evidence="7">
    <location>
        <begin position="427"/>
        <end position="447"/>
    </location>
</feature>
<evidence type="ECO:0000313" key="8">
    <source>
        <dbReference type="EMBL" id="KGN51872.1"/>
    </source>
</evidence>
<dbReference type="GO" id="GO:0005886">
    <property type="term" value="C:plasma membrane"/>
    <property type="evidence" value="ECO:0000318"/>
    <property type="project" value="GO_Central"/>
</dbReference>
<feature type="transmembrane region" description="Helical" evidence="7">
    <location>
        <begin position="200"/>
        <end position="220"/>
    </location>
</feature>
<dbReference type="Gene3D" id="1.20.1250.20">
    <property type="entry name" value="MFS general substrate transporter like domains"/>
    <property type="match status" value="1"/>
</dbReference>
<dbReference type="InterPro" id="IPR018456">
    <property type="entry name" value="PTR2_symporter_CS"/>
</dbReference>
<feature type="transmembrane region" description="Helical" evidence="7">
    <location>
        <begin position="550"/>
        <end position="570"/>
    </location>
</feature>
<dbReference type="CDD" id="cd17416">
    <property type="entry name" value="MFS_NPF1_2"/>
    <property type="match status" value="1"/>
</dbReference>
<feature type="transmembrane region" description="Helical" evidence="7">
    <location>
        <begin position="384"/>
        <end position="406"/>
    </location>
</feature>
<evidence type="ECO:0000256" key="7">
    <source>
        <dbReference type="SAM" id="Phobius"/>
    </source>
</evidence>
<proteinExistence type="inferred from homology"/>
<dbReference type="PROSITE" id="PS01022">
    <property type="entry name" value="PTR2_1"/>
    <property type="match status" value="1"/>
</dbReference>
<dbReference type="OMA" id="LPTIMFA"/>
<accession>A0A0A0KTW3</accession>
<feature type="transmembrane region" description="Helical" evidence="7">
    <location>
        <begin position="82"/>
        <end position="103"/>
    </location>
</feature>
<evidence type="ECO:0000256" key="2">
    <source>
        <dbReference type="ARBA" id="ARBA00005982"/>
    </source>
</evidence>
<evidence type="ECO:0000256" key="5">
    <source>
        <dbReference type="ARBA" id="ARBA00023136"/>
    </source>
</evidence>
<dbReference type="Pfam" id="PF00854">
    <property type="entry name" value="PTR2"/>
    <property type="match status" value="1"/>
</dbReference>
<dbReference type="EMBL" id="CM002926">
    <property type="protein sequence ID" value="KGN51872.1"/>
    <property type="molecule type" value="Genomic_DNA"/>
</dbReference>
<dbReference type="GO" id="GO:0006857">
    <property type="term" value="P:oligopeptide transport"/>
    <property type="evidence" value="ECO:0007669"/>
    <property type="project" value="InterPro"/>
</dbReference>
<feature type="transmembrane region" description="Helical" evidence="7">
    <location>
        <begin position="459"/>
        <end position="483"/>
    </location>
</feature>
<sequence length="598" mass="66922">MESESERKASSNSRSPNNSKDANNNPKLSIISNKSKREPGGWKSMPYILGNETFERLAAMGLLANFMVYLKKMYHMDQVSATSLMGLWTGVTSFLPLLGAFLSDAYIGRYWTIAIASIFSFLGMASMTLTAWLPQLHPPGCGGSVKCLTPTASQLGFLIMSLCLVSIGSGGIRPCSIPFGVDQFDPTTEKGRKGIASFYNWYYATFMVVLVITLTIVVYIQDSVSWVLGYGIPTVLMFCSIILFFMGTHVYVFIKPEGSIFTGLAQVAVAAYKKRHLKLPDDRKGFYDPPLDPASVVLSKLPLTNQFSFLNKAAIKTENDINPDGRRVNKWNLSSIQQVEELKCLFRVFPIWVTGILSLTPIIQQSTFSISQALKMNRHMGSNFQIPPASIIVISFLTITFFIPFYDQFLVPTLRKFTGHPNGITELQRMAIGIVFAVLSMVVAGLIEMQRRNQANNNGSIMSVFWLTPQFFLMGLCEAFNIIGQIEFFNKEFPEHMRTMGNAFSSCSIALSSYINTAMVLIVHRTTGRGGAHGKPDWLIDDLNKGRLDYFYYVVAATAFFNFFFFLYCAKNYRYKGHVSDDEQDLKLVISSDKVLDV</sequence>
<dbReference type="InterPro" id="IPR036259">
    <property type="entry name" value="MFS_trans_sf"/>
</dbReference>
<dbReference type="OrthoDB" id="8904098at2759"/>
<keyword evidence="5 7" id="KW-0472">Membrane</keyword>
<gene>
    <name evidence="8" type="ORF">Csa_5G604170</name>
</gene>
<feature type="transmembrane region" description="Helical" evidence="7">
    <location>
        <begin position="503"/>
        <end position="523"/>
    </location>
</feature>
<dbReference type="AlphaFoldDB" id="A0A0A0KTW3"/>
<keyword evidence="4 7" id="KW-1133">Transmembrane helix</keyword>
<feature type="transmembrane region" description="Helical" evidence="7">
    <location>
        <begin position="152"/>
        <end position="172"/>
    </location>
</feature>
<name>A0A0A0KTW3_CUCSA</name>
<dbReference type="KEGG" id="csv:101204917"/>
<evidence type="ECO:0008006" key="10">
    <source>
        <dbReference type="Google" id="ProtNLM"/>
    </source>
</evidence>
<feature type="compositionally biased region" description="Polar residues" evidence="6">
    <location>
        <begin position="10"/>
        <end position="33"/>
    </location>
</feature>
<keyword evidence="9" id="KW-1185">Reference proteome</keyword>
<reference evidence="8 9" key="2">
    <citation type="journal article" date="2009" name="PLoS ONE">
        <title>An integrated genetic and cytogenetic map of the cucumber genome.</title>
        <authorList>
            <person name="Ren Y."/>
            <person name="Zhang Z."/>
            <person name="Liu J."/>
            <person name="Staub J.E."/>
            <person name="Han Y."/>
            <person name="Cheng Z."/>
            <person name="Li X."/>
            <person name="Lu J."/>
            <person name="Miao H."/>
            <person name="Kang H."/>
            <person name="Xie B."/>
            <person name="Gu X."/>
            <person name="Wang X."/>
            <person name="Du Y."/>
            <person name="Jin W."/>
            <person name="Huang S."/>
        </authorList>
    </citation>
    <scope>NUCLEOTIDE SEQUENCE [LARGE SCALE GENOMIC DNA]</scope>
    <source>
        <strain evidence="9">cv. 9930</strain>
    </source>
</reference>
<evidence type="ECO:0000256" key="3">
    <source>
        <dbReference type="ARBA" id="ARBA00022692"/>
    </source>
</evidence>
<dbReference type="SUPFAM" id="SSF103473">
    <property type="entry name" value="MFS general substrate transporter"/>
    <property type="match status" value="1"/>
</dbReference>
<dbReference type="PANTHER" id="PTHR11654">
    <property type="entry name" value="OLIGOPEPTIDE TRANSPORTER-RELATED"/>
    <property type="match status" value="1"/>
</dbReference>
<feature type="region of interest" description="Disordered" evidence="6">
    <location>
        <begin position="1"/>
        <end position="37"/>
    </location>
</feature>
<evidence type="ECO:0000256" key="1">
    <source>
        <dbReference type="ARBA" id="ARBA00004141"/>
    </source>
</evidence>
<keyword evidence="3 7" id="KW-0812">Transmembrane</keyword>
<organism evidence="8 9">
    <name type="scientific">Cucumis sativus</name>
    <name type="common">Cucumber</name>
    <dbReference type="NCBI Taxonomy" id="3659"/>
    <lineage>
        <taxon>Eukaryota</taxon>
        <taxon>Viridiplantae</taxon>
        <taxon>Streptophyta</taxon>
        <taxon>Embryophyta</taxon>
        <taxon>Tracheophyta</taxon>
        <taxon>Spermatophyta</taxon>
        <taxon>Magnoliopsida</taxon>
        <taxon>eudicotyledons</taxon>
        <taxon>Gunneridae</taxon>
        <taxon>Pentapetalae</taxon>
        <taxon>rosids</taxon>
        <taxon>fabids</taxon>
        <taxon>Cucurbitales</taxon>
        <taxon>Cucurbitaceae</taxon>
        <taxon>Benincaseae</taxon>
        <taxon>Cucumis</taxon>
    </lineage>
</organism>
<feature type="transmembrane region" description="Helical" evidence="7">
    <location>
        <begin position="110"/>
        <end position="132"/>
    </location>
</feature>
<evidence type="ECO:0000256" key="4">
    <source>
        <dbReference type="ARBA" id="ARBA00022989"/>
    </source>
</evidence>
<dbReference type="eggNOG" id="KOG1237">
    <property type="taxonomic scope" value="Eukaryota"/>
</dbReference>
<dbReference type="GO" id="GO:0055085">
    <property type="term" value="P:transmembrane transport"/>
    <property type="evidence" value="ECO:0000318"/>
    <property type="project" value="GO_Central"/>
</dbReference>
<evidence type="ECO:0000313" key="9">
    <source>
        <dbReference type="Proteomes" id="UP000029981"/>
    </source>
</evidence>
<feature type="transmembrane region" description="Helical" evidence="7">
    <location>
        <begin position="232"/>
        <end position="254"/>
    </location>
</feature>
<dbReference type="InterPro" id="IPR000109">
    <property type="entry name" value="POT_fam"/>
</dbReference>
<feature type="transmembrane region" description="Helical" evidence="7">
    <location>
        <begin position="344"/>
        <end position="364"/>
    </location>
</feature>
<reference evidence="8 9" key="3">
    <citation type="journal article" date="2010" name="BMC Genomics">
        <title>Transcriptome sequencing and comparative analysis of cucumber flowers with different sex types.</title>
        <authorList>
            <person name="Guo S."/>
            <person name="Zheng Y."/>
            <person name="Joung J.G."/>
            <person name="Liu S."/>
            <person name="Zhang Z."/>
            <person name="Crasta O.R."/>
            <person name="Sobral B.W."/>
            <person name="Xu Y."/>
            <person name="Huang S."/>
            <person name="Fei Z."/>
        </authorList>
    </citation>
    <scope>NUCLEOTIDE SEQUENCE [LARGE SCALE GENOMIC DNA]</scope>
    <source>
        <strain evidence="9">cv. 9930</strain>
    </source>
</reference>
<dbReference type="Proteomes" id="UP000029981">
    <property type="component" value="Chromosome 5"/>
</dbReference>
<dbReference type="Gramene" id="KGN51872">
    <property type="protein sequence ID" value="KGN51872"/>
    <property type="gene ID" value="Csa_5G604170"/>
</dbReference>
<comment type="similarity">
    <text evidence="2">Belongs to the major facilitator superfamily. Proton-dependent oligopeptide transporter (POT/PTR) (TC 2.A.17) family.</text>
</comment>
<reference evidence="8 9" key="4">
    <citation type="journal article" date="2011" name="BMC Genomics">
        <title>RNA-Seq improves annotation of protein-coding genes in the cucumber genome.</title>
        <authorList>
            <person name="Li Z."/>
            <person name="Zhang Z."/>
            <person name="Yan P."/>
            <person name="Huang S."/>
            <person name="Fei Z."/>
            <person name="Lin K."/>
        </authorList>
    </citation>
    <scope>NUCLEOTIDE SEQUENCE [LARGE SCALE GENOMIC DNA]</scope>
    <source>
        <strain evidence="9">cv. 9930</strain>
    </source>
</reference>
<reference evidence="8 9" key="1">
    <citation type="journal article" date="2009" name="Nat. Genet.">
        <title>The genome of the cucumber, Cucumis sativus L.</title>
        <authorList>
            <person name="Huang S."/>
            <person name="Li R."/>
            <person name="Zhang Z."/>
            <person name="Li L."/>
            <person name="Gu X."/>
            <person name="Fan W."/>
            <person name="Lucas W.J."/>
            <person name="Wang X."/>
            <person name="Xie B."/>
            <person name="Ni P."/>
            <person name="Ren Y."/>
            <person name="Zhu H."/>
            <person name="Li J."/>
            <person name="Lin K."/>
            <person name="Jin W."/>
            <person name="Fei Z."/>
            <person name="Li G."/>
            <person name="Staub J."/>
            <person name="Kilian A."/>
            <person name="van der Vossen E.A."/>
            <person name="Wu Y."/>
            <person name="Guo J."/>
            <person name="He J."/>
            <person name="Jia Z."/>
            <person name="Ren Y."/>
            <person name="Tian G."/>
            <person name="Lu Y."/>
            <person name="Ruan J."/>
            <person name="Qian W."/>
            <person name="Wang M."/>
            <person name="Huang Q."/>
            <person name="Li B."/>
            <person name="Xuan Z."/>
            <person name="Cao J."/>
            <person name="Asan"/>
            <person name="Wu Z."/>
            <person name="Zhang J."/>
            <person name="Cai Q."/>
            <person name="Bai Y."/>
            <person name="Zhao B."/>
            <person name="Han Y."/>
            <person name="Li Y."/>
            <person name="Li X."/>
            <person name="Wang S."/>
            <person name="Shi Q."/>
            <person name="Liu S."/>
            <person name="Cho W.K."/>
            <person name="Kim J.Y."/>
            <person name="Xu Y."/>
            <person name="Heller-Uszynska K."/>
            <person name="Miao H."/>
            <person name="Cheng Z."/>
            <person name="Zhang S."/>
            <person name="Wu J."/>
            <person name="Yang Y."/>
            <person name="Kang H."/>
            <person name="Li M."/>
            <person name="Liang H."/>
            <person name="Ren X."/>
            <person name="Shi Z."/>
            <person name="Wen M."/>
            <person name="Jian M."/>
            <person name="Yang H."/>
            <person name="Zhang G."/>
            <person name="Yang Z."/>
            <person name="Chen R."/>
            <person name="Liu S."/>
            <person name="Li J."/>
            <person name="Ma L."/>
            <person name="Liu H."/>
            <person name="Zhou Y."/>
            <person name="Zhao J."/>
            <person name="Fang X."/>
            <person name="Li G."/>
            <person name="Fang L."/>
            <person name="Li Y."/>
            <person name="Liu D."/>
            <person name="Zheng H."/>
            <person name="Zhang Y."/>
            <person name="Qin N."/>
            <person name="Li Z."/>
            <person name="Yang G."/>
            <person name="Yang S."/>
            <person name="Bolund L."/>
            <person name="Kristiansen K."/>
            <person name="Zheng H."/>
            <person name="Li S."/>
            <person name="Zhang X."/>
            <person name="Yang H."/>
            <person name="Wang J."/>
            <person name="Sun R."/>
            <person name="Zhang B."/>
            <person name="Jiang S."/>
            <person name="Wang J."/>
            <person name="Du Y."/>
            <person name="Li S."/>
        </authorList>
    </citation>
    <scope>NUCLEOTIDE SEQUENCE [LARGE SCALE GENOMIC DNA]</scope>
    <source>
        <strain evidence="9">cv. 9930</strain>
    </source>
</reference>
<protein>
    <recommendedName>
        <fullName evidence="10">Nitrate transporter</fullName>
    </recommendedName>
</protein>
<comment type="subcellular location">
    <subcellularLocation>
        <location evidence="1">Membrane</location>
        <topology evidence="1">Multi-pass membrane protein</topology>
    </subcellularLocation>
</comment>
<evidence type="ECO:0000256" key="6">
    <source>
        <dbReference type="SAM" id="MobiDB-lite"/>
    </source>
</evidence>
<dbReference type="GO" id="GO:0022857">
    <property type="term" value="F:transmembrane transporter activity"/>
    <property type="evidence" value="ECO:0000318"/>
    <property type="project" value="GO_Central"/>
</dbReference>